<name>A0A172RYJ7_9ACTN</name>
<feature type="chain" id="PRO_5010452170" description="WxL domain surface cell wall-binding" evidence="1">
    <location>
        <begin position="30"/>
        <end position="211"/>
    </location>
</feature>
<gene>
    <name evidence="2" type="ORF">SAMN02910314_01168</name>
</gene>
<evidence type="ECO:0000313" key="3">
    <source>
        <dbReference type="Proteomes" id="UP000182975"/>
    </source>
</evidence>
<evidence type="ECO:0008006" key="4">
    <source>
        <dbReference type="Google" id="ProtNLM"/>
    </source>
</evidence>
<dbReference type="EMBL" id="FOEC01000006">
    <property type="protein sequence ID" value="SEO77524.1"/>
    <property type="molecule type" value="Genomic_DNA"/>
</dbReference>
<protein>
    <recommendedName>
        <fullName evidence="4">WxL domain surface cell wall-binding</fullName>
    </recommendedName>
</protein>
<dbReference type="AlphaFoldDB" id="A0A172RYJ7"/>
<feature type="signal peptide" evidence="1">
    <location>
        <begin position="1"/>
        <end position="29"/>
    </location>
</feature>
<dbReference type="Proteomes" id="UP000182975">
    <property type="component" value="Unassembled WGS sequence"/>
</dbReference>
<accession>A0A172RYJ7</accession>
<keyword evidence="3" id="KW-1185">Reference proteome</keyword>
<dbReference type="KEGG" id="ddt:AAY81_06080"/>
<evidence type="ECO:0000313" key="2">
    <source>
        <dbReference type="EMBL" id="SEO77524.1"/>
    </source>
</evidence>
<keyword evidence="1" id="KW-0732">Signal</keyword>
<dbReference type="RefSeq" id="WP_066662686.1">
    <property type="nucleotide sequence ID" value="NZ_CP011402.1"/>
</dbReference>
<sequence>MKSMRKKGIAFAVAAVCAFALMIPALAFADPPASPTPSVVTTGGSGSSTQLNLITDTTVEVTNDSTNTNMKVLVPVAINFVANGSGTITGPSGAELQNYSMFPVHVSNVLVTPEGGVTFDGNSTTTSLADHVKMYMQAGNQQICLGDFVNNGGGTLTAGQWDIGAASGNTPGSLSLSFPDGQLGAFGSKITPFQSASLGTITWTVAAGAAS</sequence>
<reference evidence="3" key="1">
    <citation type="submission" date="2016-10" db="EMBL/GenBank/DDBJ databases">
        <authorList>
            <person name="Varghese N."/>
        </authorList>
    </citation>
    <scope>NUCLEOTIDE SEQUENCE [LARGE SCALE GENOMIC DNA]</scope>
    <source>
        <strain evidence="3">DSM 21843</strain>
    </source>
</reference>
<organism evidence="2 3">
    <name type="scientific">Denitrobacterium detoxificans</name>
    <dbReference type="NCBI Taxonomy" id="79604"/>
    <lineage>
        <taxon>Bacteria</taxon>
        <taxon>Bacillati</taxon>
        <taxon>Actinomycetota</taxon>
        <taxon>Coriobacteriia</taxon>
        <taxon>Eggerthellales</taxon>
        <taxon>Eggerthellaceae</taxon>
        <taxon>Denitrobacterium</taxon>
    </lineage>
</organism>
<evidence type="ECO:0000256" key="1">
    <source>
        <dbReference type="SAM" id="SignalP"/>
    </source>
</evidence>
<proteinExistence type="predicted"/>